<name>A0A9P7REV2_9PEZI</name>
<evidence type="ECO:0000313" key="1">
    <source>
        <dbReference type="EMBL" id="KAG7055393.1"/>
    </source>
</evidence>
<organism evidence="1 2">
    <name type="scientific">Colletotrichum scovillei</name>
    <dbReference type="NCBI Taxonomy" id="1209932"/>
    <lineage>
        <taxon>Eukaryota</taxon>
        <taxon>Fungi</taxon>
        <taxon>Dikarya</taxon>
        <taxon>Ascomycota</taxon>
        <taxon>Pezizomycotina</taxon>
        <taxon>Sordariomycetes</taxon>
        <taxon>Hypocreomycetidae</taxon>
        <taxon>Glomerellales</taxon>
        <taxon>Glomerellaceae</taxon>
        <taxon>Colletotrichum</taxon>
        <taxon>Colletotrichum acutatum species complex</taxon>
    </lineage>
</organism>
<keyword evidence="2" id="KW-1185">Reference proteome</keyword>
<proteinExistence type="predicted"/>
<dbReference type="Proteomes" id="UP000699042">
    <property type="component" value="Unassembled WGS sequence"/>
</dbReference>
<reference evidence="1" key="1">
    <citation type="submission" date="2021-05" db="EMBL/GenBank/DDBJ databases">
        <title>Comparative genomics of three Colletotrichum scovillei strains and genetic complementation revealed genes involved fungal growth and virulence on chili pepper.</title>
        <authorList>
            <person name="Hsieh D.-K."/>
            <person name="Chuang S.-C."/>
            <person name="Chen C.-Y."/>
            <person name="Chao Y.-T."/>
            <person name="Lu M.-Y.J."/>
            <person name="Lee M.-H."/>
            <person name="Shih M.-C."/>
        </authorList>
    </citation>
    <scope>NUCLEOTIDE SEQUENCE</scope>
    <source>
        <strain evidence="1">Coll-153</strain>
    </source>
</reference>
<dbReference type="AlphaFoldDB" id="A0A9P7REV2"/>
<sequence>MNVMAPMTTWIYLCLASSLEAGRQRVDSPLSSSM</sequence>
<gene>
    <name evidence="1" type="ORF">JMJ77_007853</name>
</gene>
<protein>
    <submittedName>
        <fullName evidence="1">Uncharacterized protein</fullName>
    </submittedName>
</protein>
<evidence type="ECO:0000313" key="2">
    <source>
        <dbReference type="Proteomes" id="UP000699042"/>
    </source>
</evidence>
<dbReference type="EMBL" id="JAESDN010000002">
    <property type="protein sequence ID" value="KAG7055393.1"/>
    <property type="molecule type" value="Genomic_DNA"/>
</dbReference>
<accession>A0A9P7REV2</accession>
<comment type="caution">
    <text evidence="1">The sequence shown here is derived from an EMBL/GenBank/DDBJ whole genome shotgun (WGS) entry which is preliminary data.</text>
</comment>